<dbReference type="EMBL" id="JAWZYT010004290">
    <property type="protein sequence ID" value="KAK4294445.1"/>
    <property type="molecule type" value="Genomic_DNA"/>
</dbReference>
<dbReference type="AlphaFoldDB" id="A0AAE1NSM1"/>
<reference evidence="2" key="1">
    <citation type="submission" date="2023-11" db="EMBL/GenBank/DDBJ databases">
        <title>Genome assemblies of two species of porcelain crab, Petrolisthes cinctipes and Petrolisthes manimaculis (Anomura: Porcellanidae).</title>
        <authorList>
            <person name="Angst P."/>
        </authorList>
    </citation>
    <scope>NUCLEOTIDE SEQUENCE</scope>
    <source>
        <strain evidence="2">PB745_02</strain>
        <tissue evidence="2">Gill</tissue>
    </source>
</reference>
<comment type="caution">
    <text evidence="2">The sequence shown here is derived from an EMBL/GenBank/DDBJ whole genome shotgun (WGS) entry which is preliminary data.</text>
</comment>
<evidence type="ECO:0000313" key="2">
    <source>
        <dbReference type="EMBL" id="KAK4294445.1"/>
    </source>
</evidence>
<protein>
    <submittedName>
        <fullName evidence="2">Uncharacterized protein</fullName>
    </submittedName>
</protein>
<proteinExistence type="predicted"/>
<organism evidence="2 3">
    <name type="scientific">Petrolisthes manimaculis</name>
    <dbReference type="NCBI Taxonomy" id="1843537"/>
    <lineage>
        <taxon>Eukaryota</taxon>
        <taxon>Metazoa</taxon>
        <taxon>Ecdysozoa</taxon>
        <taxon>Arthropoda</taxon>
        <taxon>Crustacea</taxon>
        <taxon>Multicrustacea</taxon>
        <taxon>Malacostraca</taxon>
        <taxon>Eumalacostraca</taxon>
        <taxon>Eucarida</taxon>
        <taxon>Decapoda</taxon>
        <taxon>Pleocyemata</taxon>
        <taxon>Anomura</taxon>
        <taxon>Galatheoidea</taxon>
        <taxon>Porcellanidae</taxon>
        <taxon>Petrolisthes</taxon>
    </lineage>
</organism>
<evidence type="ECO:0000256" key="1">
    <source>
        <dbReference type="SAM" id="MobiDB-lite"/>
    </source>
</evidence>
<gene>
    <name evidence="2" type="ORF">Pmani_032931</name>
</gene>
<keyword evidence="3" id="KW-1185">Reference proteome</keyword>
<accession>A0AAE1NSM1</accession>
<feature type="region of interest" description="Disordered" evidence="1">
    <location>
        <begin position="1"/>
        <end position="32"/>
    </location>
</feature>
<evidence type="ECO:0000313" key="3">
    <source>
        <dbReference type="Proteomes" id="UP001292094"/>
    </source>
</evidence>
<name>A0AAE1NSM1_9EUCA</name>
<sequence length="115" mass="12900">MAGTEDGRSSMSSSTAKRTEEERSSFMLAAEHTSIFSDSKGVGKRGREPALEKRCGRNNTLSRKKDEIQWRERKRKGAEQRVLVFADPLNSFTPPSPSSLLLAHTRCLTKVVYLL</sequence>
<dbReference type="Proteomes" id="UP001292094">
    <property type="component" value="Unassembled WGS sequence"/>
</dbReference>